<dbReference type="EMBL" id="CABPSQ010000004">
    <property type="protein sequence ID" value="VVE68779.1"/>
    <property type="molecule type" value="Genomic_DNA"/>
</dbReference>
<proteinExistence type="predicted"/>
<protein>
    <submittedName>
        <fullName evidence="1">Uncharacterized protein</fullName>
    </submittedName>
</protein>
<evidence type="ECO:0000313" key="1">
    <source>
        <dbReference type="EMBL" id="VVE68779.1"/>
    </source>
</evidence>
<gene>
    <name evidence="1" type="ORF">PCA31118_03036</name>
</gene>
<dbReference type="AlphaFoldDB" id="A0A5E5A573"/>
<accession>A0A5E5A573</accession>
<sequence length="101" mass="11499">MPQSAIKGNSVPSLHMPRWASRITLEITGVRVERLQAISYDDARAEGWGPMADDGKNPNPLDPKSWFLNLWSQINGPGSWNATPWVWVVEFKRIGDLTRRR</sequence>
<reference evidence="1 2" key="1">
    <citation type="submission" date="2019-08" db="EMBL/GenBank/DDBJ databases">
        <authorList>
            <person name="Peeters C."/>
        </authorList>
    </citation>
    <scope>NUCLEOTIDE SEQUENCE [LARGE SCALE GENOMIC DNA]</scope>
    <source>
        <strain evidence="1 2">LMG 31118</strain>
    </source>
</reference>
<organism evidence="1 2">
    <name type="scientific">Pandoraea captiosa</name>
    <dbReference type="NCBI Taxonomy" id="2508302"/>
    <lineage>
        <taxon>Bacteria</taxon>
        <taxon>Pseudomonadati</taxon>
        <taxon>Pseudomonadota</taxon>
        <taxon>Betaproteobacteria</taxon>
        <taxon>Burkholderiales</taxon>
        <taxon>Burkholderiaceae</taxon>
        <taxon>Pandoraea</taxon>
    </lineage>
</organism>
<keyword evidence="2" id="KW-1185">Reference proteome</keyword>
<dbReference type="Proteomes" id="UP000414136">
    <property type="component" value="Unassembled WGS sequence"/>
</dbReference>
<name>A0A5E5A573_9BURK</name>
<dbReference type="RefSeq" id="WP_217431270.1">
    <property type="nucleotide sequence ID" value="NZ_CABPSQ010000004.1"/>
</dbReference>
<evidence type="ECO:0000313" key="2">
    <source>
        <dbReference type="Proteomes" id="UP000414136"/>
    </source>
</evidence>